<dbReference type="SUPFAM" id="SSF117143">
    <property type="entry name" value="Flagellar hook protein flgE"/>
    <property type="match status" value="1"/>
</dbReference>
<comment type="subcellular location">
    <subcellularLocation>
        <location evidence="2">Bacterial flagellum basal body</location>
    </subcellularLocation>
</comment>
<comment type="caution">
    <text evidence="6">The sequence shown here is derived from an EMBL/GenBank/DDBJ whole genome shotgun (WGS) entry which is preliminary data.</text>
</comment>
<dbReference type="InterPro" id="IPR010930">
    <property type="entry name" value="Flg_bb/hook_C_dom"/>
</dbReference>
<dbReference type="InterPro" id="IPR037925">
    <property type="entry name" value="FlgE/F/G-like"/>
</dbReference>
<feature type="domain" description="Flagellar basal body rod protein N-terminal" evidence="3">
    <location>
        <begin position="5"/>
        <end position="35"/>
    </location>
</feature>
<keyword evidence="6" id="KW-0969">Cilium</keyword>
<dbReference type="InterPro" id="IPR020013">
    <property type="entry name" value="Flagellar_FlgE/F/G"/>
</dbReference>
<keyword evidence="6" id="KW-0966">Cell projection</keyword>
<proteinExistence type="inferred from homology"/>
<evidence type="ECO:0000313" key="7">
    <source>
        <dbReference type="Proteomes" id="UP000682403"/>
    </source>
</evidence>
<feature type="domain" description="Flagellar hook protein FlgE/F/G-like D1" evidence="5">
    <location>
        <begin position="122"/>
        <end position="178"/>
    </location>
</feature>
<dbReference type="PANTHER" id="PTHR30435:SF19">
    <property type="entry name" value="FLAGELLAR BASAL-BODY ROD PROTEIN FLGG"/>
    <property type="match status" value="1"/>
</dbReference>
<accession>A0ABS5LKD1</accession>
<reference evidence="6 7" key="1">
    <citation type="submission" date="2021-04" db="EMBL/GenBank/DDBJ databases">
        <title>Metabacillus sp. strain KIGAM252 whole genome sequence.</title>
        <authorList>
            <person name="Seo M.-J."/>
            <person name="Cho E.-S."/>
            <person name="Hwang C.Y."/>
            <person name="Yoon D.J."/>
        </authorList>
    </citation>
    <scope>NUCLEOTIDE SEQUENCE [LARGE SCALE GENOMIC DNA]</scope>
    <source>
        <strain evidence="6 7">KIGAM252</strain>
    </source>
</reference>
<dbReference type="InterPro" id="IPR019776">
    <property type="entry name" value="Flagellar_basal_body_rod_CS"/>
</dbReference>
<dbReference type="RefSeq" id="WP_211561508.1">
    <property type="nucleotide sequence ID" value="NZ_JAGVRK010000001.1"/>
</dbReference>
<dbReference type="PROSITE" id="PS00588">
    <property type="entry name" value="FLAGELLA_BB_ROD"/>
    <property type="match status" value="1"/>
</dbReference>
<keyword evidence="2" id="KW-0975">Bacterial flagellum</keyword>
<evidence type="ECO:0000259" key="3">
    <source>
        <dbReference type="Pfam" id="PF00460"/>
    </source>
</evidence>
<dbReference type="InterPro" id="IPR053967">
    <property type="entry name" value="LlgE_F_G-like_D1"/>
</dbReference>
<evidence type="ECO:0000256" key="1">
    <source>
        <dbReference type="ARBA" id="ARBA00009677"/>
    </source>
</evidence>
<dbReference type="NCBIfam" id="TIGR03506">
    <property type="entry name" value="FlgEFG_subfam"/>
    <property type="match status" value="1"/>
</dbReference>
<evidence type="ECO:0000313" key="6">
    <source>
        <dbReference type="EMBL" id="MBS2970819.1"/>
    </source>
</evidence>
<organism evidence="6 7">
    <name type="scientific">Metabacillus flavus</name>
    <dbReference type="NCBI Taxonomy" id="2823519"/>
    <lineage>
        <taxon>Bacteria</taxon>
        <taxon>Bacillati</taxon>
        <taxon>Bacillota</taxon>
        <taxon>Bacilli</taxon>
        <taxon>Bacillales</taxon>
        <taxon>Bacillaceae</taxon>
        <taxon>Metabacillus</taxon>
    </lineage>
</organism>
<feature type="domain" description="Flagellar basal-body/hook protein C-terminal" evidence="4">
    <location>
        <begin position="228"/>
        <end position="272"/>
    </location>
</feature>
<dbReference type="PANTHER" id="PTHR30435">
    <property type="entry name" value="FLAGELLAR PROTEIN"/>
    <property type="match status" value="1"/>
</dbReference>
<dbReference type="Pfam" id="PF22692">
    <property type="entry name" value="LlgE_F_G_D1"/>
    <property type="match status" value="1"/>
</dbReference>
<dbReference type="Proteomes" id="UP000682403">
    <property type="component" value="Unassembled WGS sequence"/>
</dbReference>
<dbReference type="Pfam" id="PF06429">
    <property type="entry name" value="Flg_bbr_C"/>
    <property type="match status" value="1"/>
</dbReference>
<keyword evidence="7" id="KW-1185">Reference proteome</keyword>
<dbReference type="Pfam" id="PF00460">
    <property type="entry name" value="Flg_bb_rod"/>
    <property type="match status" value="1"/>
</dbReference>
<sequence>MLRGLYTAAAGMLSQQKRTEMLSNNIANVNTPGYKSDQAAIRAFPEMLLSRMEGKDAPTQNTMNFGTQTPIGSLNTGAYVQELVPQFTQGDLRETGVPSDIALLEEAVPANAETGMKGFLLFAVGMPDGQIRYTRNGHFTLNDQNQLTSQGVPVLSTSGAPITITGDDYEITQDGRVRIGGRETSQIDVRFAGDVRNLVKEGNGLFRTADNAALPTAAGNANVRYSLKQGFTESSNVDTARAYTEMMTAYRSFEANQKVLQAYDRSLDKAVNEIGRLS</sequence>
<protein>
    <submittedName>
        <fullName evidence="6">Flagellar hook-basal body protein</fullName>
    </submittedName>
</protein>
<name>A0ABS5LKD1_9BACI</name>
<evidence type="ECO:0000259" key="5">
    <source>
        <dbReference type="Pfam" id="PF22692"/>
    </source>
</evidence>
<evidence type="ECO:0000259" key="4">
    <source>
        <dbReference type="Pfam" id="PF06429"/>
    </source>
</evidence>
<dbReference type="InterPro" id="IPR001444">
    <property type="entry name" value="Flag_bb_rod_N"/>
</dbReference>
<evidence type="ECO:0000256" key="2">
    <source>
        <dbReference type="RuleBase" id="RU362116"/>
    </source>
</evidence>
<keyword evidence="6" id="KW-0282">Flagellum</keyword>
<gene>
    <name evidence="6" type="ORF">J9317_18930</name>
</gene>
<dbReference type="EMBL" id="JAGVRK010000001">
    <property type="protein sequence ID" value="MBS2970819.1"/>
    <property type="molecule type" value="Genomic_DNA"/>
</dbReference>
<comment type="similarity">
    <text evidence="1 2">Belongs to the flagella basal body rod proteins family.</text>
</comment>